<evidence type="ECO:0000256" key="7">
    <source>
        <dbReference type="ARBA" id="ARBA00022723"/>
    </source>
</evidence>
<dbReference type="RefSeq" id="XP_041288108.1">
    <property type="nucleotide sequence ID" value="XM_041429579.1"/>
</dbReference>
<comment type="caution">
    <text evidence="14">The sequence shown here is derived from an EMBL/GenBank/DDBJ whole genome shotgun (WGS) entry which is preliminary data.</text>
</comment>
<evidence type="ECO:0000256" key="4">
    <source>
        <dbReference type="ARBA" id="ARBA00010617"/>
    </source>
</evidence>
<proteinExistence type="inferred from homology"/>
<dbReference type="InterPro" id="IPR036396">
    <property type="entry name" value="Cyt_P450_sf"/>
</dbReference>
<comment type="pathway">
    <text evidence="3">Secondary metabolite biosynthesis; terpenoid biosynthesis.</text>
</comment>
<dbReference type="InterPro" id="IPR050121">
    <property type="entry name" value="Cytochrome_P450_monoxygenase"/>
</dbReference>
<sequence length="600" mass="67499">MALILLRPLMPLLRVCGSTIFAFIIWRLIKRLRALNSPLTHILGPKKEHWLKGNYHRIFQDGLRYNLDLVQKYGGVVKIYALLGQEQLYISDPLALHHIIVKEQNVYEETDMFIMSNRLIFGEGLIATLGEQHKKQRKMLNPVFSLANMRGLLPVIQPIADQLRTILNAKIPADGSVAEVNLLPWLSRGALEYICQAAIGHSFNALDATKGNEYLEAIRTLAPSTLRLIFLRPFIPMFVRRFSLYWRNKMMDWVPGDALKDLRHVVNVMDTTSKRIFTEKRAALENEGFVGIAGNRMQGKDIMSIMLQANASSSNDDRLTDAELLGQMNTIIFAGFETTATAICRIFWILAQKQDVQARLRSAIRQAKRDYADAQGLSSPWEDVELPYDTLMGLPYLDAIVRETLRVYPPTSLLSRTARQASILPLHQPIKSASGEMISSIHVPENTTLIISILASNHNKEIWGEDASEWRPERWLSPSGERLHLGDGEGNSTNGASLGVKNGIKYPGVYGLMMTFLGGGRACIGFKFAEMEIKQVVTTLIPRIHFALPASTDRNGHVKEIYWKMNGLQVPVVRPPAGDNVTAQVPLDLRKVREQDFVVN</sequence>
<protein>
    <submittedName>
        <fullName evidence="14">Cytochrome P450</fullName>
    </submittedName>
</protein>
<evidence type="ECO:0000256" key="2">
    <source>
        <dbReference type="ARBA" id="ARBA00004370"/>
    </source>
</evidence>
<keyword evidence="12" id="KW-0472">Membrane</keyword>
<dbReference type="PANTHER" id="PTHR24305:SF166">
    <property type="entry name" value="CYTOCHROME P450 12A4, MITOCHONDRIAL-RELATED"/>
    <property type="match status" value="1"/>
</dbReference>
<reference evidence="14" key="1">
    <citation type="journal article" date="2020" name="New Phytol.">
        <title>Comparative genomics reveals dynamic genome evolution in host specialist ectomycorrhizal fungi.</title>
        <authorList>
            <person name="Lofgren L.A."/>
            <person name="Nguyen N.H."/>
            <person name="Vilgalys R."/>
            <person name="Ruytinx J."/>
            <person name="Liao H.L."/>
            <person name="Branco S."/>
            <person name="Kuo A."/>
            <person name="LaButti K."/>
            <person name="Lipzen A."/>
            <person name="Andreopoulos W."/>
            <person name="Pangilinan J."/>
            <person name="Riley R."/>
            <person name="Hundley H."/>
            <person name="Na H."/>
            <person name="Barry K."/>
            <person name="Grigoriev I.V."/>
            <person name="Stajich J.E."/>
            <person name="Kennedy P.G."/>
        </authorList>
    </citation>
    <scope>NUCLEOTIDE SEQUENCE</scope>
    <source>
        <strain evidence="14">FC423</strain>
    </source>
</reference>
<comment type="cofactor">
    <cofactor evidence="1 13">
        <name>heme</name>
        <dbReference type="ChEBI" id="CHEBI:30413"/>
    </cofactor>
</comment>
<evidence type="ECO:0000256" key="1">
    <source>
        <dbReference type="ARBA" id="ARBA00001971"/>
    </source>
</evidence>
<evidence type="ECO:0000256" key="6">
    <source>
        <dbReference type="ARBA" id="ARBA00022692"/>
    </source>
</evidence>
<dbReference type="GO" id="GO:0020037">
    <property type="term" value="F:heme binding"/>
    <property type="evidence" value="ECO:0007669"/>
    <property type="project" value="InterPro"/>
</dbReference>
<accession>A0A9P7EYI5</accession>
<keyword evidence="9" id="KW-0560">Oxidoreductase</keyword>
<dbReference type="CDD" id="cd11069">
    <property type="entry name" value="CYP_FUM15-like"/>
    <property type="match status" value="1"/>
</dbReference>
<evidence type="ECO:0000256" key="8">
    <source>
        <dbReference type="ARBA" id="ARBA00022989"/>
    </source>
</evidence>
<dbReference type="GO" id="GO:0004497">
    <property type="term" value="F:monooxygenase activity"/>
    <property type="evidence" value="ECO:0007669"/>
    <property type="project" value="UniProtKB-KW"/>
</dbReference>
<name>A0A9P7EYI5_9AGAM</name>
<evidence type="ECO:0000313" key="15">
    <source>
        <dbReference type="Proteomes" id="UP000823399"/>
    </source>
</evidence>
<dbReference type="GO" id="GO:0005506">
    <property type="term" value="F:iron ion binding"/>
    <property type="evidence" value="ECO:0007669"/>
    <property type="project" value="InterPro"/>
</dbReference>
<dbReference type="AlphaFoldDB" id="A0A9P7EYI5"/>
<keyword evidence="7 13" id="KW-0479">Metal-binding</keyword>
<evidence type="ECO:0000256" key="11">
    <source>
        <dbReference type="ARBA" id="ARBA00023033"/>
    </source>
</evidence>
<dbReference type="Pfam" id="PF00067">
    <property type="entry name" value="p450"/>
    <property type="match status" value="1"/>
</dbReference>
<keyword evidence="8" id="KW-1133">Transmembrane helix</keyword>
<evidence type="ECO:0000256" key="5">
    <source>
        <dbReference type="ARBA" id="ARBA00022617"/>
    </source>
</evidence>
<evidence type="ECO:0000256" key="12">
    <source>
        <dbReference type="ARBA" id="ARBA00023136"/>
    </source>
</evidence>
<dbReference type="OrthoDB" id="1470350at2759"/>
<feature type="binding site" description="axial binding residue" evidence="13">
    <location>
        <position position="523"/>
    </location>
    <ligand>
        <name>heme</name>
        <dbReference type="ChEBI" id="CHEBI:30413"/>
    </ligand>
    <ligandPart>
        <name>Fe</name>
        <dbReference type="ChEBI" id="CHEBI:18248"/>
    </ligandPart>
</feature>
<dbReference type="GO" id="GO:0016020">
    <property type="term" value="C:membrane"/>
    <property type="evidence" value="ECO:0007669"/>
    <property type="project" value="UniProtKB-SubCell"/>
</dbReference>
<comment type="subcellular location">
    <subcellularLocation>
        <location evidence="2">Membrane</location>
    </subcellularLocation>
</comment>
<organism evidence="14 15">
    <name type="scientific">Suillus discolor</name>
    <dbReference type="NCBI Taxonomy" id="1912936"/>
    <lineage>
        <taxon>Eukaryota</taxon>
        <taxon>Fungi</taxon>
        <taxon>Dikarya</taxon>
        <taxon>Basidiomycota</taxon>
        <taxon>Agaricomycotina</taxon>
        <taxon>Agaricomycetes</taxon>
        <taxon>Agaricomycetidae</taxon>
        <taxon>Boletales</taxon>
        <taxon>Suillineae</taxon>
        <taxon>Suillaceae</taxon>
        <taxon>Suillus</taxon>
    </lineage>
</organism>
<evidence type="ECO:0000256" key="3">
    <source>
        <dbReference type="ARBA" id="ARBA00004721"/>
    </source>
</evidence>
<keyword evidence="11" id="KW-0503">Monooxygenase</keyword>
<dbReference type="Proteomes" id="UP000823399">
    <property type="component" value="Unassembled WGS sequence"/>
</dbReference>
<dbReference type="InterPro" id="IPR001128">
    <property type="entry name" value="Cyt_P450"/>
</dbReference>
<evidence type="ECO:0000256" key="9">
    <source>
        <dbReference type="ARBA" id="ARBA00023002"/>
    </source>
</evidence>
<evidence type="ECO:0000313" key="14">
    <source>
        <dbReference type="EMBL" id="KAG2096101.1"/>
    </source>
</evidence>
<dbReference type="Gene3D" id="1.10.630.10">
    <property type="entry name" value="Cytochrome P450"/>
    <property type="match status" value="1"/>
</dbReference>
<evidence type="ECO:0000256" key="10">
    <source>
        <dbReference type="ARBA" id="ARBA00023004"/>
    </source>
</evidence>
<dbReference type="GeneID" id="64691838"/>
<keyword evidence="15" id="KW-1185">Reference proteome</keyword>
<evidence type="ECO:0000256" key="13">
    <source>
        <dbReference type="PIRSR" id="PIRSR602403-1"/>
    </source>
</evidence>
<dbReference type="InterPro" id="IPR002403">
    <property type="entry name" value="Cyt_P450_E_grp-IV"/>
</dbReference>
<dbReference type="PANTHER" id="PTHR24305">
    <property type="entry name" value="CYTOCHROME P450"/>
    <property type="match status" value="1"/>
</dbReference>
<keyword evidence="10 13" id="KW-0408">Iron</keyword>
<dbReference type="EMBL" id="JABBWM010000071">
    <property type="protein sequence ID" value="KAG2096101.1"/>
    <property type="molecule type" value="Genomic_DNA"/>
</dbReference>
<dbReference type="GO" id="GO:0016705">
    <property type="term" value="F:oxidoreductase activity, acting on paired donors, with incorporation or reduction of molecular oxygen"/>
    <property type="evidence" value="ECO:0007669"/>
    <property type="project" value="InterPro"/>
</dbReference>
<gene>
    <name evidence="14" type="ORF">F5147DRAFT_393921</name>
</gene>
<comment type="similarity">
    <text evidence="4">Belongs to the cytochrome P450 family.</text>
</comment>
<keyword evidence="6" id="KW-0812">Transmembrane</keyword>
<dbReference type="SUPFAM" id="SSF48264">
    <property type="entry name" value="Cytochrome P450"/>
    <property type="match status" value="1"/>
</dbReference>
<dbReference type="PRINTS" id="PR00465">
    <property type="entry name" value="EP450IV"/>
</dbReference>
<dbReference type="PRINTS" id="PR00385">
    <property type="entry name" value="P450"/>
</dbReference>
<keyword evidence="5 13" id="KW-0349">Heme</keyword>